<accession>A0ACC2WSN4</accession>
<proteinExistence type="predicted"/>
<reference evidence="1" key="1">
    <citation type="submission" date="2023-04" db="EMBL/GenBank/DDBJ databases">
        <title>Draft Genome sequencing of Naganishia species isolated from polar environments using Oxford Nanopore Technology.</title>
        <authorList>
            <person name="Leo P."/>
            <person name="Venkateswaran K."/>
        </authorList>
    </citation>
    <scope>NUCLEOTIDE SEQUENCE</scope>
    <source>
        <strain evidence="1">MNA-CCFEE 5262</strain>
    </source>
</reference>
<gene>
    <name evidence="1" type="ORF">QFC20_001700</name>
</gene>
<dbReference type="EMBL" id="JASBWS010000010">
    <property type="protein sequence ID" value="KAJ9114184.1"/>
    <property type="molecule type" value="Genomic_DNA"/>
</dbReference>
<keyword evidence="2" id="KW-1185">Reference proteome</keyword>
<name>A0ACC2WSN4_9TREE</name>
<dbReference type="Proteomes" id="UP001230649">
    <property type="component" value="Unassembled WGS sequence"/>
</dbReference>
<evidence type="ECO:0000313" key="2">
    <source>
        <dbReference type="Proteomes" id="UP001230649"/>
    </source>
</evidence>
<comment type="caution">
    <text evidence="1">The sequence shown here is derived from an EMBL/GenBank/DDBJ whole genome shotgun (WGS) entry which is preliminary data.</text>
</comment>
<organism evidence="1 2">
    <name type="scientific">Naganishia adeliensis</name>
    <dbReference type="NCBI Taxonomy" id="92952"/>
    <lineage>
        <taxon>Eukaryota</taxon>
        <taxon>Fungi</taxon>
        <taxon>Dikarya</taxon>
        <taxon>Basidiomycota</taxon>
        <taxon>Agaricomycotina</taxon>
        <taxon>Tremellomycetes</taxon>
        <taxon>Filobasidiales</taxon>
        <taxon>Filobasidiaceae</taxon>
        <taxon>Naganishia</taxon>
    </lineage>
</organism>
<evidence type="ECO:0000313" key="1">
    <source>
        <dbReference type="EMBL" id="KAJ9114184.1"/>
    </source>
</evidence>
<protein>
    <submittedName>
        <fullName evidence="1">Uncharacterized protein</fullName>
    </submittedName>
</protein>
<sequence>MDSSDFAQPPPPKRQRTQSGTSAYPYFESHNGSGNPRTSSSRSIQETSRPGRNESEFPGGGLPYGRAMTGTTEKSEDDGELLMASGMGLEVNGDMGMAFNMQHGGNEFVRADSPGSAVGKDKDSEGVHGNGKGRPLAVTCTHCRSRKIKCDNGKPSCNNCVKAGADCVYLTKQKPGLKAGTGETMLKRIEALEDTFTAYRRYNDQHVAQLEQTIRQNMTSGNGLRPTYTLGSDGSFDASRQVASPIESIQQGDLQQRLKRESVAAGMLDLAAGNPPMRNPARNSIGGMYDGNSTQPADQVLDPHITGGAVHRMSFSGHSPLSQQHQQLLQPNQSPSSMSMMPPTGNSPLQMYPYNSTDYRPTDNASTSYEAPIWVEGASLPRDDIVRDLIRLFFAKVAPWAFIIIPMADRVWEPPWDVVAHAMVVISLRFSKDERVTPIRDQIYNAARHYVFIQAMDTTTIETMQALAILALDVIGSGKGPEHWSVLSLLTRAAITMDLLRETDTQQSPEMEASMAAQPGVMKFPSVLSKTKILQPAVMWQDDEARRRLFWLIFVLDRYTCTATAWDIAIPQADIKRRLPCANEIWKGTEWFQADTFMSPLNLYGRSSASLATLHPSAFLVEALDLLGRAHALQSRPVDVQDPRAMESRKDATSAITSAANRWYHDIQPAIGRMEDDRPLEPLHLLTHAMYHATILKLQGFHAYPTITTTTGIIEPYATQCLASARAICNLSCRVTVRDANAPAVSPVFIWTCWIAARIMFGAVDCALQWMFPGAELFAISSPCVLERSNEYGARIQDSTFIAPRHGGGMAVSSSTSTDEYVKLLSRAERRWQSLATDLNSPASGTLSEAVSVLLDMRRTAYTAAKIGQYDVTPPEPAGGQTGGPFGTATPVWPPTLKGPFAQATGYGDIGSWFDSLDLFGNSSLGLLP</sequence>